<dbReference type="STRING" id="498211.CJA_1525"/>
<keyword evidence="3" id="KW-1185">Reference proteome</keyword>
<dbReference type="RefSeq" id="WP_012487155.1">
    <property type="nucleotide sequence ID" value="NC_010995.1"/>
</dbReference>
<dbReference type="KEGG" id="cja:CJA_1525"/>
<dbReference type="AlphaFoldDB" id="B3PE21"/>
<gene>
    <name evidence="2" type="ordered locus">CJA_1525</name>
</gene>
<evidence type="ECO:0000313" key="3">
    <source>
        <dbReference type="Proteomes" id="UP000001036"/>
    </source>
</evidence>
<name>B3PE21_CELJU</name>
<dbReference type="HOGENOM" id="CLU_1674774_0_0_6"/>
<accession>B3PE21</accession>
<proteinExistence type="predicted"/>
<evidence type="ECO:0000313" key="2">
    <source>
        <dbReference type="EMBL" id="ACE84799.1"/>
    </source>
</evidence>
<organism evidence="2 3">
    <name type="scientific">Cellvibrio japonicus (strain Ueda107)</name>
    <name type="common">Pseudomonas fluorescens subsp. cellulosa</name>
    <dbReference type="NCBI Taxonomy" id="498211"/>
    <lineage>
        <taxon>Bacteria</taxon>
        <taxon>Pseudomonadati</taxon>
        <taxon>Pseudomonadota</taxon>
        <taxon>Gammaproteobacteria</taxon>
        <taxon>Cellvibrionales</taxon>
        <taxon>Cellvibrionaceae</taxon>
        <taxon>Cellvibrio</taxon>
    </lineage>
</organism>
<reference evidence="2 3" key="1">
    <citation type="journal article" date="2008" name="J. Bacteriol.">
        <title>Insights into plant cell wall degradation from the genome sequence of the soil bacterium Cellvibrio japonicus.</title>
        <authorList>
            <person name="Deboy R.T."/>
            <person name="Mongodin E.F."/>
            <person name="Fouts D.E."/>
            <person name="Tailford L.E."/>
            <person name="Khouri H."/>
            <person name="Emerson J.B."/>
            <person name="Mohamoud Y."/>
            <person name="Watkins K."/>
            <person name="Henrissat B."/>
            <person name="Gilbert H.J."/>
            <person name="Nelson K.E."/>
        </authorList>
    </citation>
    <scope>NUCLEOTIDE SEQUENCE [LARGE SCALE GENOMIC DNA]</scope>
    <source>
        <strain evidence="2 3">Ueda107</strain>
    </source>
</reference>
<keyword evidence="1" id="KW-0732">Signal</keyword>
<dbReference type="EMBL" id="CP000934">
    <property type="protein sequence ID" value="ACE84799.1"/>
    <property type="molecule type" value="Genomic_DNA"/>
</dbReference>
<evidence type="ECO:0000256" key="1">
    <source>
        <dbReference type="SAM" id="SignalP"/>
    </source>
</evidence>
<feature type="signal peptide" evidence="1">
    <location>
        <begin position="1"/>
        <end position="22"/>
    </location>
</feature>
<dbReference type="eggNOG" id="ENOG5031UWJ">
    <property type="taxonomic scope" value="Bacteria"/>
</dbReference>
<sequence>MGSALKIFVLGLLLMGAGLSNAQLLPNNHTLNAQSVQRWMESNRDMVPVMQVLDQMHASAEAMAAFDALSAALQDEQIDAFLRTQQLLDNAQAMVQRHGWKSVGEYQRLGTRLGNAIAAYFLAQDIQGLTEEQLQVLRDNTDPALLAVPEADIAFVKANEKALQQYIQAYAAGR</sequence>
<feature type="chain" id="PRO_5002793768" evidence="1">
    <location>
        <begin position="23"/>
        <end position="174"/>
    </location>
</feature>
<dbReference type="Proteomes" id="UP000001036">
    <property type="component" value="Chromosome"/>
</dbReference>
<protein>
    <submittedName>
        <fullName evidence="2">Uncharacterized protein</fullName>
    </submittedName>
</protein>